<sequence>MQEFLGKLSVADVMGDLYGANVRIITAICSIIRASTRIAMQIKFFLQYSIIF</sequence>
<gene>
    <name evidence="1" type="ORF">OTSGILL_2625</name>
</gene>
<name>A0A0F3M631_ORITS</name>
<dbReference type="Proteomes" id="UP000033769">
    <property type="component" value="Unassembled WGS sequence"/>
</dbReference>
<dbReference type="AlphaFoldDB" id="A0A0F3M631"/>
<accession>A0A0F3M631</accession>
<dbReference type="EMBL" id="LANO01000059">
    <property type="protein sequence ID" value="KJV50957.1"/>
    <property type="molecule type" value="Genomic_DNA"/>
</dbReference>
<evidence type="ECO:0000313" key="2">
    <source>
        <dbReference type="Proteomes" id="UP000033769"/>
    </source>
</evidence>
<proteinExistence type="predicted"/>
<evidence type="ECO:0000313" key="1">
    <source>
        <dbReference type="EMBL" id="KJV50957.1"/>
    </source>
</evidence>
<dbReference type="PATRIC" id="fig|1359184.3.peg.2548"/>
<comment type="caution">
    <text evidence="1">The sequence shown here is derived from an EMBL/GenBank/DDBJ whole genome shotgun (WGS) entry which is preliminary data.</text>
</comment>
<protein>
    <submittedName>
        <fullName evidence="1">Sodium/pantothenate symporter domain protein</fullName>
    </submittedName>
</protein>
<reference evidence="1 2" key="1">
    <citation type="submission" date="2015-02" db="EMBL/GenBank/DDBJ databases">
        <title>Genome Sequencing of Rickettsiales.</title>
        <authorList>
            <person name="Daugherty S.C."/>
            <person name="Su Q."/>
            <person name="Abolude K."/>
            <person name="Beier-Sexton M."/>
            <person name="Carlyon J.A."/>
            <person name="Carter R."/>
            <person name="Day N.P."/>
            <person name="Dumler S.J."/>
            <person name="Dyachenko V."/>
            <person name="Godinez A."/>
            <person name="Kurtti T.J."/>
            <person name="Lichay M."/>
            <person name="Mullins K.E."/>
            <person name="Ott S."/>
            <person name="Pappas-Brown V."/>
            <person name="Paris D.H."/>
            <person name="Patel P."/>
            <person name="Richards A.L."/>
            <person name="Sadzewicz L."/>
            <person name="Sears K."/>
            <person name="Seidman D."/>
            <person name="Sengamalay N."/>
            <person name="Stenos J."/>
            <person name="Tallon L.J."/>
            <person name="Vincent G."/>
            <person name="Fraser C.M."/>
            <person name="Munderloh U."/>
            <person name="Dunning-Hotopp J.C."/>
        </authorList>
    </citation>
    <scope>NUCLEOTIDE SEQUENCE [LARGE SCALE GENOMIC DNA]</scope>
    <source>
        <strain evidence="1 2">Gilliam</strain>
    </source>
</reference>
<organism evidence="1 2">
    <name type="scientific">Orientia tsutsugamushi str. Gilliam</name>
    <dbReference type="NCBI Taxonomy" id="1359184"/>
    <lineage>
        <taxon>Bacteria</taxon>
        <taxon>Pseudomonadati</taxon>
        <taxon>Pseudomonadota</taxon>
        <taxon>Alphaproteobacteria</taxon>
        <taxon>Rickettsiales</taxon>
        <taxon>Rickettsiaceae</taxon>
        <taxon>Rickettsieae</taxon>
        <taxon>Orientia</taxon>
    </lineage>
</organism>